<proteinExistence type="predicted"/>
<evidence type="ECO:0000313" key="1">
    <source>
        <dbReference type="EMBL" id="MDX8130014.1"/>
    </source>
</evidence>
<comment type="caution">
    <text evidence="1">The sequence shown here is derived from an EMBL/GenBank/DDBJ whole genome shotgun (WGS) entry which is preliminary data.</text>
</comment>
<name>A0ABU4UL50_9GAMM</name>
<organism evidence="1 2">
    <name type="scientific">Methylomonas defluvii</name>
    <dbReference type="NCBI Taxonomy" id="3045149"/>
    <lineage>
        <taxon>Bacteria</taxon>
        <taxon>Pseudomonadati</taxon>
        <taxon>Pseudomonadota</taxon>
        <taxon>Gammaproteobacteria</taxon>
        <taxon>Methylococcales</taxon>
        <taxon>Methylococcaceae</taxon>
        <taxon>Methylomonas</taxon>
    </lineage>
</organism>
<gene>
    <name evidence="1" type="ORF">QLH52_22170</name>
</gene>
<sequence>MMNVKLIVDFEREPMVLEGLRSDGNGRFINNPTGPNCRNRPIPVAHFFYSLRL</sequence>
<evidence type="ECO:0000313" key="2">
    <source>
        <dbReference type="Proteomes" id="UP001284537"/>
    </source>
</evidence>
<reference evidence="1 2" key="1">
    <citation type="submission" date="2023-11" db="EMBL/GenBank/DDBJ databases">
        <authorList>
            <person name="Ouyang M.-Y."/>
        </authorList>
    </citation>
    <scope>NUCLEOTIDE SEQUENCE [LARGE SCALE GENOMIC DNA]</scope>
    <source>
        <strain evidence="1 2">OY6</strain>
    </source>
</reference>
<accession>A0ABU4UL50</accession>
<protein>
    <submittedName>
        <fullName evidence="1">Uncharacterized protein</fullName>
    </submittedName>
</protein>
<dbReference type="Proteomes" id="UP001284537">
    <property type="component" value="Unassembled WGS sequence"/>
</dbReference>
<keyword evidence="2" id="KW-1185">Reference proteome</keyword>
<dbReference type="RefSeq" id="WP_319962980.1">
    <property type="nucleotide sequence ID" value="NZ_JAXARY010000029.1"/>
</dbReference>
<dbReference type="EMBL" id="JAXARY010000029">
    <property type="protein sequence ID" value="MDX8130014.1"/>
    <property type="molecule type" value="Genomic_DNA"/>
</dbReference>